<dbReference type="Gene3D" id="1.20.1280.290">
    <property type="match status" value="2"/>
</dbReference>
<keyword evidence="4 6" id="KW-0472">Membrane</keyword>
<dbReference type="InterPro" id="IPR006603">
    <property type="entry name" value="PQ-loop_rpt"/>
</dbReference>
<dbReference type="PANTHER" id="PTHR16201:SF37">
    <property type="entry name" value="PQ-LOOP REPEAT-CONTAINING PROTEIN"/>
    <property type="match status" value="1"/>
</dbReference>
<gene>
    <name evidence="7" type="ORF">C8J55DRAFT_437884</name>
</gene>
<protein>
    <submittedName>
        <fullName evidence="7">PQ loop repeat-domain-containing protein</fullName>
    </submittedName>
</protein>
<evidence type="ECO:0000256" key="2">
    <source>
        <dbReference type="ARBA" id="ARBA00022692"/>
    </source>
</evidence>
<feature type="transmembrane region" description="Helical" evidence="6">
    <location>
        <begin position="131"/>
        <end position="150"/>
    </location>
</feature>
<dbReference type="SMART" id="SM00679">
    <property type="entry name" value="CTNS"/>
    <property type="match status" value="2"/>
</dbReference>
<accession>A0A9W8ZVW6</accession>
<feature type="transmembrane region" description="Helical" evidence="6">
    <location>
        <begin position="42"/>
        <end position="60"/>
    </location>
</feature>
<feature type="transmembrane region" description="Helical" evidence="6">
    <location>
        <begin position="201"/>
        <end position="221"/>
    </location>
</feature>
<comment type="subcellular location">
    <subcellularLocation>
        <location evidence="1">Membrane</location>
        <topology evidence="1">Multi-pass membrane protein</topology>
    </subcellularLocation>
</comment>
<reference evidence="7" key="1">
    <citation type="submission" date="2022-08" db="EMBL/GenBank/DDBJ databases">
        <authorList>
            <consortium name="DOE Joint Genome Institute"/>
            <person name="Min B."/>
            <person name="Riley R."/>
            <person name="Sierra-Patev S."/>
            <person name="Naranjo-Ortiz M."/>
            <person name="Looney B."/>
            <person name="Konkel Z."/>
            <person name="Slot J.C."/>
            <person name="Sakamoto Y."/>
            <person name="Steenwyk J.L."/>
            <person name="Rokas A."/>
            <person name="Carro J."/>
            <person name="Camarero S."/>
            <person name="Ferreira P."/>
            <person name="Molpeceres G."/>
            <person name="Ruiz-Duenas F.J."/>
            <person name="Serrano A."/>
            <person name="Henrissat B."/>
            <person name="Drula E."/>
            <person name="Hughes K.W."/>
            <person name="Mata J.L."/>
            <person name="Ishikawa N.K."/>
            <person name="Vargas-Isla R."/>
            <person name="Ushijima S."/>
            <person name="Smith C.A."/>
            <person name="Ahrendt S."/>
            <person name="Andreopoulos W."/>
            <person name="He G."/>
            <person name="Labutti K."/>
            <person name="Lipzen A."/>
            <person name="Ng V."/>
            <person name="Sandor L."/>
            <person name="Barry K."/>
            <person name="Martinez A.T."/>
            <person name="Xiao Y."/>
            <person name="Gibbons J.G."/>
            <person name="Terashima K."/>
            <person name="Hibbett D.S."/>
            <person name="Grigoriev I.V."/>
        </authorList>
    </citation>
    <scope>NUCLEOTIDE SEQUENCE</scope>
    <source>
        <strain evidence="7">Sp2 HRB7682 ss15</strain>
    </source>
</reference>
<dbReference type="PANTHER" id="PTHR16201">
    <property type="entry name" value="SEVEN TRANSMEMBRANE PROTEIN 1-RELATED"/>
    <property type="match status" value="1"/>
</dbReference>
<evidence type="ECO:0000313" key="7">
    <source>
        <dbReference type="EMBL" id="KAJ4468381.1"/>
    </source>
</evidence>
<evidence type="ECO:0000256" key="1">
    <source>
        <dbReference type="ARBA" id="ARBA00004141"/>
    </source>
</evidence>
<evidence type="ECO:0000313" key="8">
    <source>
        <dbReference type="Proteomes" id="UP001150238"/>
    </source>
</evidence>
<dbReference type="AlphaFoldDB" id="A0A9W8ZVW6"/>
<evidence type="ECO:0000256" key="6">
    <source>
        <dbReference type="SAM" id="Phobius"/>
    </source>
</evidence>
<feature type="region of interest" description="Disordered" evidence="5">
    <location>
        <begin position="228"/>
        <end position="249"/>
    </location>
</feature>
<feature type="transmembrane region" description="Helical" evidence="6">
    <location>
        <begin position="162"/>
        <end position="181"/>
    </location>
</feature>
<dbReference type="Pfam" id="PF04193">
    <property type="entry name" value="PQ-loop"/>
    <property type="match status" value="2"/>
</dbReference>
<feature type="compositionally biased region" description="Polar residues" evidence="5">
    <location>
        <begin position="238"/>
        <end position="249"/>
    </location>
</feature>
<name>A0A9W8ZVW6_9AGAR</name>
<organism evidence="7 8">
    <name type="scientific">Lentinula lateritia</name>
    <dbReference type="NCBI Taxonomy" id="40482"/>
    <lineage>
        <taxon>Eukaryota</taxon>
        <taxon>Fungi</taxon>
        <taxon>Dikarya</taxon>
        <taxon>Basidiomycota</taxon>
        <taxon>Agaricomycotina</taxon>
        <taxon>Agaricomycetes</taxon>
        <taxon>Agaricomycetidae</taxon>
        <taxon>Agaricales</taxon>
        <taxon>Marasmiineae</taxon>
        <taxon>Omphalotaceae</taxon>
        <taxon>Lentinula</taxon>
    </lineage>
</organism>
<proteinExistence type="predicted"/>
<reference evidence="7" key="2">
    <citation type="journal article" date="2023" name="Proc. Natl. Acad. Sci. U.S.A.">
        <title>A global phylogenomic analysis of the shiitake genus Lentinula.</title>
        <authorList>
            <person name="Sierra-Patev S."/>
            <person name="Min B."/>
            <person name="Naranjo-Ortiz M."/>
            <person name="Looney B."/>
            <person name="Konkel Z."/>
            <person name="Slot J.C."/>
            <person name="Sakamoto Y."/>
            <person name="Steenwyk J.L."/>
            <person name="Rokas A."/>
            <person name="Carro J."/>
            <person name="Camarero S."/>
            <person name="Ferreira P."/>
            <person name="Molpeceres G."/>
            <person name="Ruiz-Duenas F.J."/>
            <person name="Serrano A."/>
            <person name="Henrissat B."/>
            <person name="Drula E."/>
            <person name="Hughes K.W."/>
            <person name="Mata J.L."/>
            <person name="Ishikawa N.K."/>
            <person name="Vargas-Isla R."/>
            <person name="Ushijima S."/>
            <person name="Smith C.A."/>
            <person name="Donoghue J."/>
            <person name="Ahrendt S."/>
            <person name="Andreopoulos W."/>
            <person name="He G."/>
            <person name="LaButti K."/>
            <person name="Lipzen A."/>
            <person name="Ng V."/>
            <person name="Riley R."/>
            <person name="Sandor L."/>
            <person name="Barry K."/>
            <person name="Martinez A.T."/>
            <person name="Xiao Y."/>
            <person name="Gibbons J.G."/>
            <person name="Terashima K."/>
            <person name="Grigoriev I.V."/>
            <person name="Hibbett D."/>
        </authorList>
    </citation>
    <scope>NUCLEOTIDE SEQUENCE</scope>
    <source>
        <strain evidence="7">Sp2 HRB7682 ss15</strain>
    </source>
</reference>
<evidence type="ECO:0000256" key="3">
    <source>
        <dbReference type="ARBA" id="ARBA00022989"/>
    </source>
</evidence>
<dbReference type="EMBL" id="JANVFS010000038">
    <property type="protein sequence ID" value="KAJ4468381.1"/>
    <property type="molecule type" value="Genomic_DNA"/>
</dbReference>
<keyword evidence="3 6" id="KW-1133">Transmembrane helix</keyword>
<evidence type="ECO:0000256" key="4">
    <source>
        <dbReference type="ARBA" id="ARBA00023136"/>
    </source>
</evidence>
<comment type="caution">
    <text evidence="7">The sequence shown here is derived from an EMBL/GenBank/DDBJ whole genome shotgun (WGS) entry which is preliminary data.</text>
</comment>
<dbReference type="GO" id="GO:0016020">
    <property type="term" value="C:membrane"/>
    <property type="evidence" value="ECO:0007669"/>
    <property type="project" value="UniProtKB-SubCell"/>
</dbReference>
<evidence type="ECO:0000256" key="5">
    <source>
        <dbReference type="SAM" id="MobiDB-lite"/>
    </source>
</evidence>
<keyword evidence="2 6" id="KW-0812">Transmembrane</keyword>
<dbReference type="Proteomes" id="UP001150238">
    <property type="component" value="Unassembled WGS sequence"/>
</dbReference>
<feature type="transmembrane region" description="Helical" evidence="6">
    <location>
        <begin position="98"/>
        <end position="119"/>
    </location>
</feature>
<sequence length="288" mass="31430">MPVNSVAENAFGTAGTICWTIQLIPQLWKTYRDKDTTGLSDWMILAWSVSGAFLGTYSIVKNLNIPLILQPQLFAALTMASWAQCQYYGRGRSRNMTLLLFLSGCAILGGFEVGTVYAVRPSFSRGDRSGTEGIEFFGVMSTVLITIAFVPQYLEIYQHKEVIGISSLFLIVDLLGERFLSGVFSDLSLVFKSGNFDIVAAVTYSLVIVMDGSVLIAAWILNPRARHRRRQQRDESETSSPGPTFSANHNSSIMIETDTAAATIVSQSPVETATTTPLGGSSCLLEKV</sequence>
<dbReference type="InterPro" id="IPR051415">
    <property type="entry name" value="LAAT-1"/>
</dbReference>